<dbReference type="AlphaFoldDB" id="A0A9X2NHK6"/>
<feature type="compositionally biased region" description="Low complexity" evidence="1">
    <location>
        <begin position="52"/>
        <end position="67"/>
    </location>
</feature>
<keyword evidence="4" id="KW-1185">Reference proteome</keyword>
<sequence length="198" mass="21034">MAVEGDKPPKSDDDPDYKKFGVIIGSVSAVCAILLALNTLTGFNPLKDLTTKSSTAAPPATSVPLLARTSVEWPTDPPARTTEETEETSETPETTETTAPAEPAFHVRSSQWNGPCQTTSCAMSAVFRNDGGAGSGSATFYVLRPDENTYLAKCSVVLYRTAADDFVNAGCTASSGQLQLWIRDHPGGTVRMDIRVDS</sequence>
<evidence type="ECO:0000313" key="3">
    <source>
        <dbReference type="EMBL" id="MCR6488894.1"/>
    </source>
</evidence>
<keyword evidence="2" id="KW-0472">Membrane</keyword>
<feature type="compositionally biased region" description="Low complexity" evidence="1">
    <location>
        <begin position="91"/>
        <end position="102"/>
    </location>
</feature>
<keyword evidence="2" id="KW-0812">Transmembrane</keyword>
<name>A0A9X2NHK6_9PSEU</name>
<evidence type="ECO:0000313" key="4">
    <source>
        <dbReference type="Proteomes" id="UP001144096"/>
    </source>
</evidence>
<feature type="region of interest" description="Disordered" evidence="1">
    <location>
        <begin position="52"/>
        <end position="102"/>
    </location>
</feature>
<dbReference type="EMBL" id="JAMXQV010000028">
    <property type="protein sequence ID" value="MCR6488894.1"/>
    <property type="molecule type" value="Genomic_DNA"/>
</dbReference>
<organism evidence="3 4">
    <name type="scientific">Amycolatopsis iheyensis</name>
    <dbReference type="NCBI Taxonomy" id="2945988"/>
    <lineage>
        <taxon>Bacteria</taxon>
        <taxon>Bacillati</taxon>
        <taxon>Actinomycetota</taxon>
        <taxon>Actinomycetes</taxon>
        <taxon>Pseudonocardiales</taxon>
        <taxon>Pseudonocardiaceae</taxon>
        <taxon>Amycolatopsis</taxon>
    </lineage>
</organism>
<dbReference type="Proteomes" id="UP001144096">
    <property type="component" value="Unassembled WGS sequence"/>
</dbReference>
<dbReference type="RefSeq" id="WP_257925459.1">
    <property type="nucleotide sequence ID" value="NZ_JAMXQV010000028.1"/>
</dbReference>
<feature type="transmembrane region" description="Helical" evidence="2">
    <location>
        <begin position="20"/>
        <end position="43"/>
    </location>
</feature>
<evidence type="ECO:0000256" key="1">
    <source>
        <dbReference type="SAM" id="MobiDB-lite"/>
    </source>
</evidence>
<keyword evidence="2" id="KW-1133">Transmembrane helix</keyword>
<evidence type="ECO:0000256" key="2">
    <source>
        <dbReference type="SAM" id="Phobius"/>
    </source>
</evidence>
<reference evidence="3" key="1">
    <citation type="submission" date="2022-06" db="EMBL/GenBank/DDBJ databases">
        <title>Amycolatopsis iheyaensis sp. nov., a new species of the genus Amycolatopsis isolated from soil in Iheya island, Japan.</title>
        <authorList>
            <person name="Ngamcharungchit C."/>
            <person name="Kanto H."/>
            <person name="Take A."/>
            <person name="Intra B."/>
            <person name="Matsumoto A."/>
            <person name="Panbangred W."/>
            <person name="Inahashi Y."/>
        </authorList>
    </citation>
    <scope>NUCLEOTIDE SEQUENCE</scope>
    <source>
        <strain evidence="3">OK19-0408</strain>
    </source>
</reference>
<accession>A0A9X2NHK6</accession>
<gene>
    <name evidence="3" type="ORF">M8542_39305</name>
</gene>
<comment type="caution">
    <text evidence="3">The sequence shown here is derived from an EMBL/GenBank/DDBJ whole genome shotgun (WGS) entry which is preliminary data.</text>
</comment>
<protein>
    <submittedName>
        <fullName evidence="3">Uncharacterized protein</fullName>
    </submittedName>
</protein>
<proteinExistence type="predicted"/>